<reference evidence="7" key="1">
    <citation type="journal article" date="2019" name="Int. J. Syst. Evol. Microbiol.">
        <title>The Global Catalogue of Microorganisms (GCM) 10K type strain sequencing project: providing services to taxonomists for standard genome sequencing and annotation.</title>
        <authorList>
            <consortium name="The Broad Institute Genomics Platform"/>
            <consortium name="The Broad Institute Genome Sequencing Center for Infectious Disease"/>
            <person name="Wu L."/>
            <person name="Ma J."/>
        </authorList>
    </citation>
    <scope>NUCLEOTIDE SEQUENCE [LARGE SCALE GENOMIC DNA]</scope>
    <source>
        <strain evidence="7">JCM 17017</strain>
    </source>
</reference>
<dbReference type="InterPro" id="IPR006311">
    <property type="entry name" value="TAT_signal"/>
</dbReference>
<dbReference type="InterPro" id="IPR013320">
    <property type="entry name" value="ConA-like_dom_sf"/>
</dbReference>
<evidence type="ECO:0000256" key="1">
    <source>
        <dbReference type="ARBA" id="ARBA00022729"/>
    </source>
</evidence>
<accession>A0ABP7IFT0</accession>
<dbReference type="SMART" id="SM00560">
    <property type="entry name" value="LamGL"/>
    <property type="match status" value="3"/>
</dbReference>
<feature type="chain" id="PRO_5047005036" evidence="4">
    <location>
        <begin position="24"/>
        <end position="1427"/>
    </location>
</feature>
<sequence length="1427" mass="148974">MKSRRGWLLLGIAVVTAVASAVAVPPASAVSAGLVPDSAPDEATAALWAQQGDKPVVVSSATTETSETVANPDGSWTLTEYTHPVRVKQGATWAPIDTTLVKRADGSVGPKATTVDLALNPGGAGSSGVPIVTAGDGDGHSVGLVWTSDLPVPTLAGDTATYAEVLPGVDLQVEAVPEGYMQKVVVKTREAADNPALATIPFGLYTKNTTVDLAEGEGHGTPTDSTEATDGFVVKDPEGKVLFDGDASRMWDSAGEGSEAEAQLGEGGGRHESVMEVELTDDQVKVSPNQEFLDDPETQYPVTLDPDNWCTSCGIQAHVVVQSGYPAAHNYNATAGDLSDLKAGYENYDAAGVSRSYIQMNAAQFAGTVVKSASLNATVLHSYNCSGTSPTDLWLAGAIDGNTTWNAQPIWGSKLGSSNVANCNDAPNVIAQFDATAGAQTSANQRWPNVTFMLIGSTENSVSAWRRFALNPYLQVNYNSYPNTPWNLTMQHGALKCVQGANRPWIQTKTPQLVGLVSDPDGGTLFAGFALGAGTAGHSTNVHDNAGSLVTVGTPGPNQAATAQFAAVPAGWITGDGIYNWSMQVNDGQLWSPWVGSCEFYVDSTVPLAPTVSMTGTSPAYQGDTAHFSVSVGMATANFYDIDHFIYTTDGSEPQPQGSPSITATKATDASGKMIATANLSAIAVNGNQNYIKVKAVNKAGTPGPDATCVASGNLDAPSCTFHVLPFTPAVGLVGAWPLDEMGGRVLADTANTTPDNAGLTVHGAELLGGGDWIAGYDHGNSWTHPDTGGYSEGTKGALTLDGSSGYVDTTTGPVADTTKSFSVGAWAKLNNTNGYQTVVSQDGNQASGFYLQYSKADNAWAFSMTTADQANATTVRAKSTSPPTVGVWTHLVGTYDASTGTTTLYVDGVKQSTSVGAGWASTGRLVIGAAKFNGVRTDYLAGQVDDVQVWQRVLSAQEAHDFANAPAPVSKFGLAEGCVTALGTTAPSLQSSWALDEGSGATANDTSPFGNAMTLNNGYTWTTGQQGSAVHFDGTGAYANAAPPVDTTQSFTVSAWAKLDDLNGYYTLLSQGGTNEAAFQLRYSPDVKRWVFGMTSADDNSTDLYHWAIGSQAPQAGVWTLLTGVFDQSTMRVRLYVNGKLEGQNVVPTAWSAVDTFTVGAYLGVNNFFKGSVDRVQVWGQALTDDQIASLAGFSYFDSIRKTTGTGSGPVSLTEAPDACSAQFPRPWTGQVDAGRPAGFRTDRSYTVEAWVYHRWTSDDVAVGGAVDPNGRAVVGVDDSQYSPILLGYHSWNDANGTPHPKWTLLVSNSTTGPGAWYAISDADAANNTWVHLAATYDASTHTIALYVNGVKQHTYANTPDGGGVTSRASTGTLFLGRGVWSGQSSDGWYGGLAGVRIYQGVRGGGDIAYDAKTDDPGSLSGVRHL</sequence>
<dbReference type="Gene3D" id="2.60.120.200">
    <property type="match status" value="3"/>
</dbReference>
<evidence type="ECO:0000313" key="7">
    <source>
        <dbReference type="Proteomes" id="UP001501624"/>
    </source>
</evidence>
<proteinExistence type="predicted"/>
<dbReference type="PANTHER" id="PTHR46943:SF1">
    <property type="entry name" value="PENTRAXIN-RELATED PROTEIN PTX3"/>
    <property type="match status" value="1"/>
</dbReference>
<gene>
    <name evidence="6" type="ORF">GCM10022380_39820</name>
</gene>
<dbReference type="EMBL" id="BAABCM010000005">
    <property type="protein sequence ID" value="GAA3817432.1"/>
    <property type="molecule type" value="Genomic_DNA"/>
</dbReference>
<dbReference type="RefSeq" id="WP_237336900.1">
    <property type="nucleotide sequence ID" value="NZ_BAABCM010000005.1"/>
</dbReference>
<dbReference type="PROSITE" id="PS51318">
    <property type="entry name" value="TAT"/>
    <property type="match status" value="1"/>
</dbReference>
<evidence type="ECO:0000313" key="6">
    <source>
        <dbReference type="EMBL" id="GAA3817432.1"/>
    </source>
</evidence>
<feature type="signal peptide" evidence="4">
    <location>
        <begin position="1"/>
        <end position="23"/>
    </location>
</feature>
<feature type="domain" description="LamG-like jellyroll fold" evidence="5">
    <location>
        <begin position="820"/>
        <end position="958"/>
    </location>
</feature>
<dbReference type="InterPro" id="IPR006558">
    <property type="entry name" value="LamG-like"/>
</dbReference>
<keyword evidence="2" id="KW-1015">Disulfide bond</keyword>
<evidence type="ECO:0000259" key="5">
    <source>
        <dbReference type="SMART" id="SM00560"/>
    </source>
</evidence>
<evidence type="ECO:0000256" key="3">
    <source>
        <dbReference type="SAM" id="MobiDB-lite"/>
    </source>
</evidence>
<comment type="caution">
    <text evidence="6">The sequence shown here is derived from an EMBL/GenBank/DDBJ whole genome shotgun (WGS) entry which is preliminary data.</text>
</comment>
<organism evidence="6 7">
    <name type="scientific">Amycolatopsis tucumanensis</name>
    <dbReference type="NCBI Taxonomy" id="401106"/>
    <lineage>
        <taxon>Bacteria</taxon>
        <taxon>Bacillati</taxon>
        <taxon>Actinomycetota</taxon>
        <taxon>Actinomycetes</taxon>
        <taxon>Pseudonocardiales</taxon>
        <taxon>Pseudonocardiaceae</taxon>
        <taxon>Amycolatopsis</taxon>
    </lineage>
</organism>
<feature type="domain" description="LamG-like jellyroll fold" evidence="5">
    <location>
        <begin position="1245"/>
        <end position="1407"/>
    </location>
</feature>
<keyword evidence="7" id="KW-1185">Reference proteome</keyword>
<name>A0ABP7IFT0_9PSEU</name>
<keyword evidence="1 4" id="KW-0732">Signal</keyword>
<dbReference type="SUPFAM" id="SSF49899">
    <property type="entry name" value="Concanavalin A-like lectins/glucanases"/>
    <property type="match status" value="3"/>
</dbReference>
<evidence type="ECO:0000256" key="2">
    <source>
        <dbReference type="ARBA" id="ARBA00023157"/>
    </source>
</evidence>
<protein>
    <submittedName>
        <fullName evidence="6">LamG domain-containing protein</fullName>
    </submittedName>
</protein>
<dbReference type="PANTHER" id="PTHR46943">
    <property type="entry name" value="PENTRAXIN-RELATED PROTEIN PTX3"/>
    <property type="match status" value="1"/>
</dbReference>
<dbReference type="InterPro" id="IPR042837">
    <property type="entry name" value="PTX3"/>
</dbReference>
<dbReference type="Pfam" id="PF13385">
    <property type="entry name" value="Laminin_G_3"/>
    <property type="match status" value="3"/>
</dbReference>
<feature type="domain" description="LamG-like jellyroll fold" evidence="5">
    <location>
        <begin position="1050"/>
        <end position="1187"/>
    </location>
</feature>
<dbReference type="Proteomes" id="UP001501624">
    <property type="component" value="Unassembled WGS sequence"/>
</dbReference>
<evidence type="ECO:0000256" key="4">
    <source>
        <dbReference type="SAM" id="SignalP"/>
    </source>
</evidence>
<feature type="region of interest" description="Disordered" evidence="3">
    <location>
        <begin position="251"/>
        <end position="270"/>
    </location>
</feature>